<dbReference type="AlphaFoldDB" id="A0A1E5WMC6"/>
<evidence type="ECO:0000313" key="2">
    <source>
        <dbReference type="Proteomes" id="UP000095767"/>
    </source>
</evidence>
<keyword evidence="2" id="KW-1185">Reference proteome</keyword>
<reference evidence="1 2" key="1">
    <citation type="submission" date="2016-09" db="EMBL/GenBank/DDBJ databases">
        <title>The draft genome of Dichanthelium oligosanthes: A C3 panicoid grass species.</title>
        <authorList>
            <person name="Studer A.J."/>
            <person name="Schnable J.C."/>
            <person name="Brutnell T.P."/>
        </authorList>
    </citation>
    <scope>NUCLEOTIDE SEQUENCE [LARGE SCALE GENOMIC DNA]</scope>
    <source>
        <strain evidence="2">cv. Kellogg 1175</strain>
        <tissue evidence="1">Leaf</tissue>
    </source>
</reference>
<accession>A0A1E5WMC6</accession>
<evidence type="ECO:0000313" key="1">
    <source>
        <dbReference type="EMBL" id="OEL38524.1"/>
    </source>
</evidence>
<proteinExistence type="predicted"/>
<name>A0A1E5WMC6_9POAL</name>
<dbReference type="Proteomes" id="UP000095767">
    <property type="component" value="Unassembled WGS sequence"/>
</dbReference>
<comment type="caution">
    <text evidence="1">The sequence shown here is derived from an EMBL/GenBank/DDBJ whole genome shotgun (WGS) entry which is preliminary data.</text>
</comment>
<sequence length="96" mass="10767">MWTFFERRVQPLMARARPLFRYSGTDDPTRTSPVVLTPMEVRARVWAVINRAEITPELVQLEAGQALVPAARHAGYDPMTVSFVASYCSALGFPLL</sequence>
<protein>
    <submittedName>
        <fullName evidence="1">Uncharacterized protein</fullName>
    </submittedName>
</protein>
<dbReference type="EMBL" id="LWDX02001458">
    <property type="protein sequence ID" value="OEL38524.1"/>
    <property type="molecule type" value="Genomic_DNA"/>
</dbReference>
<gene>
    <name evidence="1" type="ORF">BAE44_0000457</name>
</gene>
<organism evidence="1 2">
    <name type="scientific">Dichanthelium oligosanthes</name>
    <dbReference type="NCBI Taxonomy" id="888268"/>
    <lineage>
        <taxon>Eukaryota</taxon>
        <taxon>Viridiplantae</taxon>
        <taxon>Streptophyta</taxon>
        <taxon>Embryophyta</taxon>
        <taxon>Tracheophyta</taxon>
        <taxon>Spermatophyta</taxon>
        <taxon>Magnoliopsida</taxon>
        <taxon>Liliopsida</taxon>
        <taxon>Poales</taxon>
        <taxon>Poaceae</taxon>
        <taxon>PACMAD clade</taxon>
        <taxon>Panicoideae</taxon>
        <taxon>Panicodae</taxon>
        <taxon>Paniceae</taxon>
        <taxon>Dichantheliinae</taxon>
        <taxon>Dichanthelium</taxon>
    </lineage>
</organism>